<dbReference type="PANTHER" id="PTHR30561">
    <property type="entry name" value="SMR FAMILY PROTON-DEPENDENT DRUG EFFLUX TRANSPORTER SUGE"/>
    <property type="match status" value="1"/>
</dbReference>
<proteinExistence type="inferred from homology"/>
<evidence type="ECO:0000313" key="9">
    <source>
        <dbReference type="Proteomes" id="UP000786183"/>
    </source>
</evidence>
<evidence type="ECO:0000256" key="1">
    <source>
        <dbReference type="ARBA" id="ARBA00004651"/>
    </source>
</evidence>
<feature type="transmembrane region" description="Helical" evidence="7">
    <location>
        <begin position="7"/>
        <end position="25"/>
    </location>
</feature>
<name>A0ABS7WR79_9BACT</name>
<feature type="transmembrane region" description="Helical" evidence="7">
    <location>
        <begin position="31"/>
        <end position="52"/>
    </location>
</feature>
<dbReference type="RefSeq" id="WP_172231503.1">
    <property type="nucleotide sequence ID" value="NZ_CP035946.1"/>
</dbReference>
<dbReference type="PANTHER" id="PTHR30561:SF7">
    <property type="entry name" value="GUANIDINIUM EFFLUX SYSTEM SUBUNIT GDNC-RELATED"/>
    <property type="match status" value="1"/>
</dbReference>
<keyword evidence="3 6" id="KW-0812">Transmembrane</keyword>
<reference evidence="8 9" key="1">
    <citation type="submission" date="2020-07" db="EMBL/GenBank/DDBJ databases">
        <title>Transfer of Campylobacter canadensis to the novel genus Avispirillum gen. nov., that also includes two novel species recovered from migratory waterfowl: Avispirillum anseris sp. nov. and Avispirillum brantae sp. nov.</title>
        <authorList>
            <person name="Miller W.G."/>
            <person name="Chapman M.H."/>
            <person name="Yee E."/>
            <person name="Inglis G.D."/>
        </authorList>
    </citation>
    <scope>NUCLEOTIDE SEQUENCE [LARGE SCALE GENOMIC DNA]</scope>
    <source>
        <strain evidence="8 9">L283</strain>
    </source>
</reference>
<evidence type="ECO:0000256" key="2">
    <source>
        <dbReference type="ARBA" id="ARBA00022475"/>
    </source>
</evidence>
<dbReference type="Gene3D" id="1.10.3730.20">
    <property type="match status" value="1"/>
</dbReference>
<sequence length="109" mass="12116">MSVYNIAWFYVLIGGLVECVWVSGLKHSSELWHYALTVIGICISFTCMIKACKKIEVSIAYSVFVGIGTAGVVLAEIFIFNETFSFLKVFFVFLLLFAVIGLKLSTKEA</sequence>
<dbReference type="Proteomes" id="UP000786183">
    <property type="component" value="Unassembled WGS sequence"/>
</dbReference>
<accession>A0ABS7WR79</accession>
<feature type="transmembrane region" description="Helical" evidence="7">
    <location>
        <begin position="59"/>
        <end position="80"/>
    </location>
</feature>
<dbReference type="InterPro" id="IPR045324">
    <property type="entry name" value="Small_multidrug_res"/>
</dbReference>
<dbReference type="InterPro" id="IPR037185">
    <property type="entry name" value="EmrE-like"/>
</dbReference>
<evidence type="ECO:0000313" key="8">
    <source>
        <dbReference type="EMBL" id="MBZ7987270.1"/>
    </source>
</evidence>
<evidence type="ECO:0000256" key="5">
    <source>
        <dbReference type="ARBA" id="ARBA00023136"/>
    </source>
</evidence>
<keyword evidence="2" id="KW-1003">Cell membrane</keyword>
<comment type="similarity">
    <text evidence="6">Belongs to the drug/metabolite transporter (DMT) superfamily. Small multidrug resistance (SMR) (TC 2.A.7.1) family.</text>
</comment>
<comment type="subcellular location">
    <subcellularLocation>
        <location evidence="1 6">Cell membrane</location>
        <topology evidence="1 6">Multi-pass membrane protein</topology>
    </subcellularLocation>
</comment>
<feature type="transmembrane region" description="Helical" evidence="7">
    <location>
        <begin position="86"/>
        <end position="104"/>
    </location>
</feature>
<dbReference type="SUPFAM" id="SSF103481">
    <property type="entry name" value="Multidrug resistance efflux transporter EmrE"/>
    <property type="match status" value="1"/>
</dbReference>
<evidence type="ECO:0000256" key="3">
    <source>
        <dbReference type="ARBA" id="ARBA00022692"/>
    </source>
</evidence>
<keyword evidence="9" id="KW-1185">Reference proteome</keyword>
<dbReference type="EMBL" id="JACGBB010000006">
    <property type="protein sequence ID" value="MBZ7987270.1"/>
    <property type="molecule type" value="Genomic_DNA"/>
</dbReference>
<keyword evidence="4 7" id="KW-1133">Transmembrane helix</keyword>
<protein>
    <submittedName>
        <fullName evidence="8">Multidrug efflux SMR transporter</fullName>
    </submittedName>
</protein>
<evidence type="ECO:0000256" key="4">
    <source>
        <dbReference type="ARBA" id="ARBA00022989"/>
    </source>
</evidence>
<organism evidence="8 9">
    <name type="scientific">Campylobacter canadensis</name>
    <dbReference type="NCBI Taxonomy" id="449520"/>
    <lineage>
        <taxon>Bacteria</taxon>
        <taxon>Pseudomonadati</taxon>
        <taxon>Campylobacterota</taxon>
        <taxon>Epsilonproteobacteria</taxon>
        <taxon>Campylobacterales</taxon>
        <taxon>Campylobacteraceae</taxon>
        <taxon>Campylobacter</taxon>
    </lineage>
</organism>
<evidence type="ECO:0000256" key="6">
    <source>
        <dbReference type="RuleBase" id="RU003942"/>
    </source>
</evidence>
<keyword evidence="5 7" id="KW-0472">Membrane</keyword>
<comment type="caution">
    <text evidence="8">The sequence shown here is derived from an EMBL/GenBank/DDBJ whole genome shotgun (WGS) entry which is preliminary data.</text>
</comment>
<dbReference type="Pfam" id="PF00893">
    <property type="entry name" value="Multi_Drug_Res"/>
    <property type="match status" value="1"/>
</dbReference>
<dbReference type="InterPro" id="IPR000390">
    <property type="entry name" value="Small_drug/metabolite_transptr"/>
</dbReference>
<gene>
    <name evidence="8" type="ORF">AVCANL283_03975</name>
</gene>
<evidence type="ECO:0000256" key="7">
    <source>
        <dbReference type="SAM" id="Phobius"/>
    </source>
</evidence>